<dbReference type="GO" id="GO:0005829">
    <property type="term" value="C:cytosol"/>
    <property type="evidence" value="ECO:0007669"/>
    <property type="project" value="TreeGrafter"/>
</dbReference>
<dbReference type="PANTHER" id="PTHR30283">
    <property type="entry name" value="PEROXIDE STRESS RESPONSE PROTEIN YAAA"/>
    <property type="match status" value="1"/>
</dbReference>
<dbReference type="PANTHER" id="PTHR30283:SF4">
    <property type="entry name" value="PEROXIDE STRESS RESISTANCE PROTEIN YAAA"/>
    <property type="match status" value="1"/>
</dbReference>
<name>E1X200_HALMS</name>
<dbReference type="OrthoDB" id="9777133at2"/>
<organism evidence="2 3">
    <name type="scientific">Halobacteriovorax marinus (strain ATCC BAA-682 / DSM 15412 / SJ)</name>
    <name type="common">Bacteriovorax marinus</name>
    <dbReference type="NCBI Taxonomy" id="862908"/>
    <lineage>
        <taxon>Bacteria</taxon>
        <taxon>Pseudomonadati</taxon>
        <taxon>Bdellovibrionota</taxon>
        <taxon>Bacteriovoracia</taxon>
        <taxon>Bacteriovoracales</taxon>
        <taxon>Halobacteriovoraceae</taxon>
        <taxon>Halobacteriovorax</taxon>
    </lineage>
</organism>
<reference evidence="3" key="1">
    <citation type="journal article" date="2013" name="ISME J.">
        <title>A small predatory core genome in the divergent marine Bacteriovorax marinus SJ and the terrestrial Bdellovibrio bacteriovorus.</title>
        <authorList>
            <person name="Crossman L.C."/>
            <person name="Chen H."/>
            <person name="Cerdeno-Tarraga A.M."/>
            <person name="Brooks K."/>
            <person name="Quail M.A."/>
            <person name="Pineiro S.A."/>
            <person name="Hobley L."/>
            <person name="Sockett R.E."/>
            <person name="Bentley S.D."/>
            <person name="Parkhill J."/>
            <person name="Williams H.N."/>
            <person name="Stine O.C."/>
        </authorList>
    </citation>
    <scope>NUCLEOTIDE SEQUENCE [LARGE SCALE GENOMIC DNA]</scope>
    <source>
        <strain evidence="3">ATCC BAA-682 / DSM 15412 / SJ</strain>
    </source>
</reference>
<proteinExistence type="inferred from homology"/>
<dbReference type="eggNOG" id="COG3022">
    <property type="taxonomic scope" value="Bacteria"/>
</dbReference>
<evidence type="ECO:0000256" key="1">
    <source>
        <dbReference type="HAMAP-Rule" id="MF_00652"/>
    </source>
</evidence>
<dbReference type="KEGG" id="bmx:BMS_1839"/>
<accession>E1X200</accession>
<dbReference type="PATRIC" id="fig|862908.3.peg.1744"/>
<dbReference type="EMBL" id="FQ312005">
    <property type="protein sequence ID" value="CBW26660.1"/>
    <property type="molecule type" value="Genomic_DNA"/>
</dbReference>
<dbReference type="AlphaFoldDB" id="E1X200"/>
<dbReference type="RefSeq" id="WP_014244441.1">
    <property type="nucleotide sequence ID" value="NC_016620.1"/>
</dbReference>
<gene>
    <name evidence="2" type="primary">yaaA</name>
    <name evidence="2" type="ordered locus">BMS_1839</name>
</gene>
<dbReference type="NCBIfam" id="NF002542">
    <property type="entry name" value="PRK02101.1-3"/>
    <property type="match status" value="1"/>
</dbReference>
<dbReference type="Proteomes" id="UP000008963">
    <property type="component" value="Chromosome"/>
</dbReference>
<evidence type="ECO:0000313" key="3">
    <source>
        <dbReference type="Proteomes" id="UP000008963"/>
    </source>
</evidence>
<dbReference type="InterPro" id="IPR005583">
    <property type="entry name" value="YaaA"/>
</dbReference>
<dbReference type="HOGENOM" id="CLU_061989_0_0_7"/>
<dbReference type="HAMAP" id="MF_00652">
    <property type="entry name" value="UPF0246"/>
    <property type="match status" value="1"/>
</dbReference>
<sequence length="253" mass="29151">MLVIVSPAKKLDFDSRPPIDQYEQPKFLDKSRKLIQELRKCSASEISKMMKLSESLTKLNMERYQSFKTPFTPKNAKQAIYSFMGDTYVGFDASTLSEKSMQYAQDHMRILSGLYGVLAPLELIQPYRLEMGTKFSIAGNKNLYEYWKEDLTKEMNALLCDKKILVNCASNEYSGAIDFKSIEGRVITPIFKDSKNGEYKIISFYAKKARGMMARYIVENKINSVAKLKKFNTDGYYFDESSSTENELVFLRD</sequence>
<protein>
    <recommendedName>
        <fullName evidence="1">UPF0246 protein BMS_1839</fullName>
    </recommendedName>
</protein>
<dbReference type="GO" id="GO:0033194">
    <property type="term" value="P:response to hydroperoxide"/>
    <property type="evidence" value="ECO:0007669"/>
    <property type="project" value="TreeGrafter"/>
</dbReference>
<evidence type="ECO:0000313" key="2">
    <source>
        <dbReference type="EMBL" id="CBW26660.1"/>
    </source>
</evidence>
<dbReference type="Pfam" id="PF03883">
    <property type="entry name" value="H2O2_YaaD"/>
    <property type="match status" value="1"/>
</dbReference>
<keyword evidence="3" id="KW-1185">Reference proteome</keyword>
<comment type="similarity">
    <text evidence="1">Belongs to the UPF0246 family.</text>
</comment>
<dbReference type="STRING" id="862908.BMS_1839"/>